<keyword evidence="5" id="KW-0809">Transit peptide</keyword>
<gene>
    <name evidence="10" type="ORF">C8E03_10351</name>
    <name evidence="11" type="ORF">CG710_014070</name>
</gene>
<dbReference type="InterPro" id="IPR049427">
    <property type="entry name" value="Acyl-ACP_TE_C"/>
</dbReference>
<name>A0A255IJR5_9FIRM</name>
<dbReference type="Proteomes" id="UP000216411">
    <property type="component" value="Unassembled WGS sequence"/>
</dbReference>
<dbReference type="Pfam" id="PF01643">
    <property type="entry name" value="Acyl-ACP_TE"/>
    <property type="match status" value="1"/>
</dbReference>
<reference evidence="11 12" key="1">
    <citation type="journal article" date="2017" name="Genome Announc.">
        <title>Draft Genome Sequence of a Sporulating and Motile Strain of Lachnotalea glycerini Isolated from Water in Quebec City, Canada.</title>
        <authorList>
            <person name="Maheux A.F."/>
            <person name="Boudreau D.K."/>
            <person name="Berube E."/>
            <person name="Boissinot M."/>
            <person name="Raymond F."/>
            <person name="Brodeur S."/>
            <person name="Corbeil J."/>
            <person name="Isabel S."/>
            <person name="Omar R.F."/>
            <person name="Bergeron M.G."/>
        </authorList>
    </citation>
    <scope>NUCLEOTIDE SEQUENCE [LARGE SCALE GENOMIC DNA]</scope>
    <source>
        <strain evidence="11 12">CCRI-19302</strain>
    </source>
</reference>
<dbReference type="PANTHER" id="PTHR31727">
    <property type="entry name" value="OLEOYL-ACYL CARRIER PROTEIN THIOESTERASE 1, CHLOROPLASTIC"/>
    <property type="match status" value="1"/>
</dbReference>
<evidence type="ECO:0000256" key="6">
    <source>
        <dbReference type="ARBA" id="ARBA00023098"/>
    </source>
</evidence>
<dbReference type="GO" id="GO:0016297">
    <property type="term" value="F:fatty acyl-[ACP] hydrolase activity"/>
    <property type="evidence" value="ECO:0007669"/>
    <property type="project" value="InterPro"/>
</dbReference>
<organism evidence="11 12">
    <name type="scientific">Lachnotalea glycerini</name>
    <dbReference type="NCBI Taxonomy" id="1763509"/>
    <lineage>
        <taxon>Bacteria</taxon>
        <taxon>Bacillati</taxon>
        <taxon>Bacillota</taxon>
        <taxon>Clostridia</taxon>
        <taxon>Lachnospirales</taxon>
        <taxon>Lachnospiraceae</taxon>
        <taxon>Lachnotalea</taxon>
    </lineage>
</organism>
<proteinExistence type="inferred from homology"/>
<evidence type="ECO:0000313" key="10">
    <source>
        <dbReference type="EMBL" id="PXV91495.1"/>
    </source>
</evidence>
<dbReference type="RefSeq" id="WP_094377067.1">
    <property type="nucleotide sequence ID" value="NZ_NOKA02000034.1"/>
</dbReference>
<dbReference type="InterPro" id="IPR045023">
    <property type="entry name" value="FATA/B"/>
</dbReference>
<sequence>MYSFQTKVRYSETGIDATTPVSSIVNYFQDCSTFQSESIGQGFSTLTKRNKGWLLTSWQVNVNRLLKLGDDITVGTWAHAFKGFYGERNFIIYDAVNQVAVEANTLWALVDLETGHPTKITEEDQEGYEIEPPIDMVYLPRKIKMLQDYTRLETFRVRRSNLDTNNHVNNGQYIQMAEDYLPKGVFVKHMRAEYKKAAVLNDLIIPKLAIKDNKYIVELCDEGEITYATVEFVL</sequence>
<comment type="caution">
    <text evidence="11">The sequence shown here is derived from an EMBL/GenBank/DDBJ whole genome shotgun (WGS) entry which is preliminary data.</text>
</comment>
<evidence type="ECO:0000256" key="7">
    <source>
        <dbReference type="ARBA" id="ARBA00023160"/>
    </source>
</evidence>
<dbReference type="InterPro" id="IPR002864">
    <property type="entry name" value="Acyl-ACP_thioesterase_NHD"/>
</dbReference>
<evidence type="ECO:0000256" key="2">
    <source>
        <dbReference type="ARBA" id="ARBA00022516"/>
    </source>
</evidence>
<evidence type="ECO:0000256" key="1">
    <source>
        <dbReference type="ARBA" id="ARBA00006500"/>
    </source>
</evidence>
<dbReference type="EMBL" id="QICS01000003">
    <property type="protein sequence ID" value="PXV91495.1"/>
    <property type="molecule type" value="Genomic_DNA"/>
</dbReference>
<dbReference type="Pfam" id="PF20791">
    <property type="entry name" value="Acyl-ACP_TE_C"/>
    <property type="match status" value="1"/>
</dbReference>
<dbReference type="CDD" id="cd00586">
    <property type="entry name" value="4HBT"/>
    <property type="match status" value="1"/>
</dbReference>
<evidence type="ECO:0000313" key="12">
    <source>
        <dbReference type="Proteomes" id="UP000216411"/>
    </source>
</evidence>
<dbReference type="SUPFAM" id="SSF54637">
    <property type="entry name" value="Thioesterase/thiol ester dehydrase-isomerase"/>
    <property type="match status" value="2"/>
</dbReference>
<evidence type="ECO:0000259" key="9">
    <source>
        <dbReference type="Pfam" id="PF20791"/>
    </source>
</evidence>
<reference evidence="10 13" key="2">
    <citation type="submission" date="2018-05" db="EMBL/GenBank/DDBJ databases">
        <title>Genomic Encyclopedia of Type Strains, Phase IV (KMG-IV): sequencing the most valuable type-strain genomes for metagenomic binning, comparative biology and taxonomic classification.</title>
        <authorList>
            <person name="Goeker M."/>
        </authorList>
    </citation>
    <scope>NUCLEOTIDE SEQUENCE [LARGE SCALE GENOMIC DNA]</scope>
    <source>
        <strain evidence="10 13">DSM 28816</strain>
    </source>
</reference>
<evidence type="ECO:0000256" key="4">
    <source>
        <dbReference type="ARBA" id="ARBA00022832"/>
    </source>
</evidence>
<keyword evidence="4" id="KW-0276">Fatty acid metabolism</keyword>
<dbReference type="Gene3D" id="3.10.129.10">
    <property type="entry name" value="Hotdog Thioesterase"/>
    <property type="match status" value="1"/>
</dbReference>
<protein>
    <submittedName>
        <fullName evidence="10">Acyl-ACP thioesterase</fullName>
    </submittedName>
    <submittedName>
        <fullName evidence="11">Acyl-[acyl-carrier-protein] thioesterase</fullName>
    </submittedName>
</protein>
<keyword evidence="12" id="KW-1185">Reference proteome</keyword>
<dbReference type="EMBL" id="NOKA02000034">
    <property type="protein sequence ID" value="RDY30529.1"/>
    <property type="molecule type" value="Genomic_DNA"/>
</dbReference>
<evidence type="ECO:0000313" key="11">
    <source>
        <dbReference type="EMBL" id="RDY30529.1"/>
    </source>
</evidence>
<dbReference type="GO" id="GO:0000036">
    <property type="term" value="F:acyl carrier activity"/>
    <property type="evidence" value="ECO:0007669"/>
    <property type="project" value="TreeGrafter"/>
</dbReference>
<dbReference type="PANTHER" id="PTHR31727:SF6">
    <property type="entry name" value="OLEOYL-ACYL CARRIER PROTEIN THIOESTERASE 1, CHLOROPLASTIC"/>
    <property type="match status" value="1"/>
</dbReference>
<dbReference type="AlphaFoldDB" id="A0A255IJR5"/>
<evidence type="ECO:0000313" key="13">
    <source>
        <dbReference type="Proteomes" id="UP000247523"/>
    </source>
</evidence>
<feature type="domain" description="Acyl-ACP thioesterase-like C-terminal" evidence="9">
    <location>
        <begin position="152"/>
        <end position="190"/>
    </location>
</feature>
<keyword evidence="3" id="KW-0378">Hydrolase</keyword>
<keyword evidence="7" id="KW-0275">Fatty acid biosynthesis</keyword>
<feature type="domain" description="Acyl-ACP thioesterase N-terminal hotdog" evidence="8">
    <location>
        <begin position="5"/>
        <end position="125"/>
    </location>
</feature>
<dbReference type="OrthoDB" id="9801517at2"/>
<evidence type="ECO:0000259" key="8">
    <source>
        <dbReference type="Pfam" id="PF01643"/>
    </source>
</evidence>
<dbReference type="Proteomes" id="UP000247523">
    <property type="component" value="Unassembled WGS sequence"/>
</dbReference>
<accession>A0A255IJR5</accession>
<keyword evidence="2" id="KW-0444">Lipid biosynthesis</keyword>
<reference evidence="11" key="3">
    <citation type="submission" date="2018-07" db="EMBL/GenBank/DDBJ databases">
        <authorList>
            <person name="Quirk P.G."/>
            <person name="Krulwich T.A."/>
        </authorList>
    </citation>
    <scope>NUCLEOTIDE SEQUENCE</scope>
    <source>
        <strain evidence="11">CCRI-19302</strain>
    </source>
</reference>
<dbReference type="InterPro" id="IPR029069">
    <property type="entry name" value="HotDog_dom_sf"/>
</dbReference>
<keyword evidence="6" id="KW-0443">Lipid metabolism</keyword>
<comment type="similarity">
    <text evidence="1">Belongs to the acyl-ACP thioesterase family.</text>
</comment>
<evidence type="ECO:0000256" key="5">
    <source>
        <dbReference type="ARBA" id="ARBA00022946"/>
    </source>
</evidence>
<evidence type="ECO:0000256" key="3">
    <source>
        <dbReference type="ARBA" id="ARBA00022801"/>
    </source>
</evidence>